<evidence type="ECO:0000256" key="4">
    <source>
        <dbReference type="ARBA" id="ARBA00023139"/>
    </source>
</evidence>
<evidence type="ECO:0000256" key="6">
    <source>
        <dbReference type="SAM" id="SignalP"/>
    </source>
</evidence>
<dbReference type="EMBL" id="DXCL01000039">
    <property type="protein sequence ID" value="HIZ03919.1"/>
    <property type="molecule type" value="Genomic_DNA"/>
</dbReference>
<dbReference type="PANTHER" id="PTHR43649">
    <property type="entry name" value="ARABINOSE-BINDING PROTEIN-RELATED"/>
    <property type="match status" value="1"/>
</dbReference>
<evidence type="ECO:0000256" key="3">
    <source>
        <dbReference type="ARBA" id="ARBA00023136"/>
    </source>
</evidence>
<accession>A0A9D2IF14</accession>
<proteinExistence type="predicted"/>
<evidence type="ECO:0000256" key="2">
    <source>
        <dbReference type="ARBA" id="ARBA00022729"/>
    </source>
</evidence>
<dbReference type="InterPro" id="IPR006059">
    <property type="entry name" value="SBP"/>
</dbReference>
<evidence type="ECO:0000256" key="1">
    <source>
        <dbReference type="ARBA" id="ARBA00022475"/>
    </source>
</evidence>
<dbReference type="AlphaFoldDB" id="A0A9D2IF14"/>
<dbReference type="PANTHER" id="PTHR43649:SF33">
    <property type="entry name" value="POLYGALACTURONAN_RHAMNOGALACTURONAN-BINDING PROTEIN YTCQ"/>
    <property type="match status" value="1"/>
</dbReference>
<sequence>MRTKQAKWKRVAAGCLALMLAAVPLSACTVNDDPGVLEINWTLGGYGDAYCQPLMDAFTAETGIECTPTYDNNSASVVEGQIGSVNRTTTDLFIMMVPSFPMIDGQKNRHGYENTILELTDFYEEIVPGTDSTLKEWLKEGMYEANQTDDGKIYTVPWISPMDGLAYNKLVLDQFGIDYLPRTTDEFIEILDQIKSGFSVDGKPVTTAEGEKIYGLISANNSAYWAFVWPTWWAQYEGMDNVYNYFQAKLPDAAENSLPDWQALRQEGKRLSIVELDRFIAKDNGYMHPDSLNRDNLLSQIDFLDGKVAFIPTGDWMEQESIQAYREAGIEVDARFMKTPVTSYLGVKLGITEAELRTAIDYVDIVSEGGSAAAPTYSGKSAEESAEITRQILEARLLVSSSQASSDRAIIPAYSNNIEGAKQFLLFFASPKGQEIMAKYSGATSPFRYEASDEVKSGFSTFTTSAMEITAREGVRYWIDDFKYPIRYKANLLITYWNTVNYQRGFEEVLYSGTKTPQQVYNEDWSSYRNNWDRMLSQAGY</sequence>
<keyword evidence="4" id="KW-0564">Palmitate</keyword>
<gene>
    <name evidence="7" type="ORF">H9727_06490</name>
</gene>
<organism evidence="7 8">
    <name type="scientific">Candidatus Borkfalkia avistercoris</name>
    <dbReference type="NCBI Taxonomy" id="2838504"/>
    <lineage>
        <taxon>Bacteria</taxon>
        <taxon>Bacillati</taxon>
        <taxon>Bacillota</taxon>
        <taxon>Clostridia</taxon>
        <taxon>Christensenellales</taxon>
        <taxon>Christensenellaceae</taxon>
        <taxon>Candidatus Borkfalkia</taxon>
    </lineage>
</organism>
<dbReference type="Pfam" id="PF01547">
    <property type="entry name" value="SBP_bac_1"/>
    <property type="match status" value="1"/>
</dbReference>
<dbReference type="Gene3D" id="3.40.190.10">
    <property type="entry name" value="Periplasmic binding protein-like II"/>
    <property type="match status" value="1"/>
</dbReference>
<reference evidence="7" key="2">
    <citation type="submission" date="2021-04" db="EMBL/GenBank/DDBJ databases">
        <authorList>
            <person name="Gilroy R."/>
        </authorList>
    </citation>
    <scope>NUCLEOTIDE SEQUENCE</scope>
    <source>
        <strain evidence="7">CHK187-5294</strain>
    </source>
</reference>
<keyword evidence="2 6" id="KW-0732">Signal</keyword>
<feature type="signal peptide" evidence="6">
    <location>
        <begin position="1"/>
        <end position="27"/>
    </location>
</feature>
<keyword evidence="1" id="KW-1003">Cell membrane</keyword>
<evidence type="ECO:0000313" key="8">
    <source>
        <dbReference type="Proteomes" id="UP000824132"/>
    </source>
</evidence>
<reference evidence="7" key="1">
    <citation type="journal article" date="2021" name="PeerJ">
        <title>Extensive microbial diversity within the chicken gut microbiome revealed by metagenomics and culture.</title>
        <authorList>
            <person name="Gilroy R."/>
            <person name="Ravi A."/>
            <person name="Getino M."/>
            <person name="Pursley I."/>
            <person name="Horton D.L."/>
            <person name="Alikhan N.F."/>
            <person name="Baker D."/>
            <person name="Gharbi K."/>
            <person name="Hall N."/>
            <person name="Watson M."/>
            <person name="Adriaenssens E.M."/>
            <person name="Foster-Nyarko E."/>
            <person name="Jarju S."/>
            <person name="Secka A."/>
            <person name="Antonio M."/>
            <person name="Oren A."/>
            <person name="Chaudhuri R.R."/>
            <person name="La Ragione R."/>
            <person name="Hildebrand F."/>
            <person name="Pallen M.J."/>
        </authorList>
    </citation>
    <scope>NUCLEOTIDE SEQUENCE</scope>
    <source>
        <strain evidence="7">CHK187-5294</strain>
    </source>
</reference>
<evidence type="ECO:0000313" key="7">
    <source>
        <dbReference type="EMBL" id="HIZ03919.1"/>
    </source>
</evidence>
<evidence type="ECO:0000256" key="5">
    <source>
        <dbReference type="ARBA" id="ARBA00023288"/>
    </source>
</evidence>
<keyword evidence="3" id="KW-0472">Membrane</keyword>
<comment type="caution">
    <text evidence="7">The sequence shown here is derived from an EMBL/GenBank/DDBJ whole genome shotgun (WGS) entry which is preliminary data.</text>
</comment>
<keyword evidence="5" id="KW-0449">Lipoprotein</keyword>
<dbReference type="InterPro" id="IPR050490">
    <property type="entry name" value="Bact_solute-bd_prot1"/>
</dbReference>
<protein>
    <submittedName>
        <fullName evidence="7">ABC transporter substrate-binding protein</fullName>
    </submittedName>
</protein>
<name>A0A9D2IF14_9FIRM</name>
<dbReference type="Proteomes" id="UP000824132">
    <property type="component" value="Unassembled WGS sequence"/>
</dbReference>
<dbReference type="SUPFAM" id="SSF53850">
    <property type="entry name" value="Periplasmic binding protein-like II"/>
    <property type="match status" value="1"/>
</dbReference>
<feature type="chain" id="PRO_5039330262" evidence="6">
    <location>
        <begin position="28"/>
        <end position="541"/>
    </location>
</feature>